<reference evidence="2" key="1">
    <citation type="submission" date="2014-09" db="EMBL/GenBank/DDBJ databases">
        <authorList>
            <person name="Mudge J."/>
            <person name="Ramaraj T."/>
            <person name="Lindquist I.E."/>
            <person name="Bharti A.K."/>
            <person name="Sundararajan A."/>
            <person name="Cameron C.T."/>
            <person name="Woodward J.E."/>
            <person name="May G.D."/>
            <person name="Brubaker C."/>
            <person name="Broadhvest J."/>
            <person name="Wilkins T.A."/>
        </authorList>
    </citation>
    <scope>NUCLEOTIDE SEQUENCE</scope>
    <source>
        <strain evidence="2">cv. AKA8401</strain>
    </source>
</reference>
<accession>A0A0B0NVG6</accession>
<gene>
    <name evidence="1" type="ORF">F383_19630</name>
</gene>
<dbReference type="AlphaFoldDB" id="A0A0B0NVG6"/>
<name>A0A0B0NVG6_GOSAR</name>
<dbReference type="EMBL" id="KN402955">
    <property type="protein sequence ID" value="KHG15096.1"/>
    <property type="molecule type" value="Genomic_DNA"/>
</dbReference>
<sequence>MDDFSLDLVNSMLLMP</sequence>
<evidence type="ECO:0000313" key="1">
    <source>
        <dbReference type="EMBL" id="KHG15096.1"/>
    </source>
</evidence>
<proteinExistence type="predicted"/>
<keyword evidence="2" id="KW-1185">Reference proteome</keyword>
<protein>
    <submittedName>
        <fullName evidence="1">Uncharacterized protein</fullName>
    </submittedName>
</protein>
<evidence type="ECO:0000313" key="2">
    <source>
        <dbReference type="Proteomes" id="UP000032142"/>
    </source>
</evidence>
<dbReference type="Proteomes" id="UP000032142">
    <property type="component" value="Unassembled WGS sequence"/>
</dbReference>
<organism evidence="1 2">
    <name type="scientific">Gossypium arboreum</name>
    <name type="common">Tree cotton</name>
    <name type="synonym">Gossypium nanking</name>
    <dbReference type="NCBI Taxonomy" id="29729"/>
    <lineage>
        <taxon>Eukaryota</taxon>
        <taxon>Viridiplantae</taxon>
        <taxon>Streptophyta</taxon>
        <taxon>Embryophyta</taxon>
        <taxon>Tracheophyta</taxon>
        <taxon>Spermatophyta</taxon>
        <taxon>Magnoliopsida</taxon>
        <taxon>eudicotyledons</taxon>
        <taxon>Gunneridae</taxon>
        <taxon>Pentapetalae</taxon>
        <taxon>rosids</taxon>
        <taxon>malvids</taxon>
        <taxon>Malvales</taxon>
        <taxon>Malvaceae</taxon>
        <taxon>Malvoideae</taxon>
        <taxon>Gossypium</taxon>
    </lineage>
</organism>